<dbReference type="GO" id="GO:0005506">
    <property type="term" value="F:iron ion binding"/>
    <property type="evidence" value="ECO:0007669"/>
    <property type="project" value="InterPro"/>
</dbReference>
<dbReference type="InterPro" id="IPR036991">
    <property type="entry name" value="Fe_hydrogenase_ssu_sf"/>
</dbReference>
<keyword evidence="3" id="KW-0479">Metal-binding</keyword>
<organism evidence="10 11">
    <name type="scientific">Solidesulfovibrio magneticus (strain ATCC 700980 / DSM 13731 / RS-1)</name>
    <name type="common">Desulfovibrio magneticus</name>
    <dbReference type="NCBI Taxonomy" id="573370"/>
    <lineage>
        <taxon>Bacteria</taxon>
        <taxon>Pseudomonadati</taxon>
        <taxon>Thermodesulfobacteriota</taxon>
        <taxon>Desulfovibrionia</taxon>
        <taxon>Desulfovibrionales</taxon>
        <taxon>Desulfovibrionaceae</taxon>
        <taxon>Solidesulfovibrio</taxon>
    </lineage>
</organism>
<dbReference type="CDD" id="cd02980">
    <property type="entry name" value="TRX_Fd_family"/>
    <property type="match status" value="1"/>
</dbReference>
<dbReference type="SUPFAM" id="SSF53920">
    <property type="entry name" value="Fe-only hydrogenase"/>
    <property type="match status" value="1"/>
</dbReference>
<feature type="domain" description="2Fe-2S ferredoxin-type" evidence="7">
    <location>
        <begin position="1"/>
        <end position="81"/>
    </location>
</feature>
<dbReference type="InterPro" id="IPR009016">
    <property type="entry name" value="Fe_hydrogenase"/>
</dbReference>
<name>C4XJR9_SOLM1</name>
<evidence type="ECO:0000313" key="11">
    <source>
        <dbReference type="Proteomes" id="UP000009071"/>
    </source>
</evidence>
<evidence type="ECO:0000256" key="5">
    <source>
        <dbReference type="ARBA" id="ARBA00023004"/>
    </source>
</evidence>
<evidence type="ECO:0000259" key="9">
    <source>
        <dbReference type="PROSITE" id="PS51839"/>
    </source>
</evidence>
<dbReference type="InterPro" id="IPR000283">
    <property type="entry name" value="NADH_UbQ_OxRdtase_75kDa_su_CS"/>
</dbReference>
<dbReference type="SUPFAM" id="SSF54862">
    <property type="entry name" value="4Fe-4S ferredoxins"/>
    <property type="match status" value="1"/>
</dbReference>
<dbReference type="eggNOG" id="COG4624">
    <property type="taxonomic scope" value="Bacteria"/>
</dbReference>
<dbReference type="SMART" id="SM00929">
    <property type="entry name" value="NADH-G_4Fe-4S_3"/>
    <property type="match status" value="1"/>
</dbReference>
<dbReference type="CDD" id="cd00207">
    <property type="entry name" value="fer2"/>
    <property type="match status" value="1"/>
</dbReference>
<dbReference type="Pfam" id="PF12838">
    <property type="entry name" value="Fer4_7"/>
    <property type="match status" value="1"/>
</dbReference>
<reference evidence="10 11" key="1">
    <citation type="journal article" date="2009" name="Genome Res.">
        <title>Whole genome sequence of Desulfovibrio magneticus strain RS-1 revealed common gene clusters in magnetotactic bacteria.</title>
        <authorList>
            <person name="Nakazawa H."/>
            <person name="Arakaki A."/>
            <person name="Narita-Yamada S."/>
            <person name="Yashiro I."/>
            <person name="Jinno K."/>
            <person name="Aoki N."/>
            <person name="Tsuruyama A."/>
            <person name="Okamura Y."/>
            <person name="Tanikawa S."/>
            <person name="Fujita N."/>
            <person name="Takeyama H."/>
            <person name="Matsunaga T."/>
        </authorList>
    </citation>
    <scope>NUCLEOTIDE SEQUENCE [LARGE SCALE GENOMIC DNA]</scope>
    <source>
        <strain evidence="11">ATCC 700980 / DSM 13731 / RS-1</strain>
    </source>
</reference>
<evidence type="ECO:0000256" key="4">
    <source>
        <dbReference type="ARBA" id="ARBA00022737"/>
    </source>
</evidence>
<dbReference type="Gene3D" id="3.40.50.1780">
    <property type="match status" value="1"/>
</dbReference>
<dbReference type="PROSITE" id="PS51839">
    <property type="entry name" value="4FE4S_HC3"/>
    <property type="match status" value="1"/>
</dbReference>
<dbReference type="PANTHER" id="PTHR11615">
    <property type="entry name" value="NITRATE, FORMATE, IRON DEHYDROGENASE"/>
    <property type="match status" value="1"/>
</dbReference>
<dbReference type="GO" id="GO:0008901">
    <property type="term" value="F:ferredoxin hydrogenase activity"/>
    <property type="evidence" value="ECO:0007669"/>
    <property type="project" value="InterPro"/>
</dbReference>
<dbReference type="KEGG" id="dma:DMR_07830"/>
<dbReference type="SUPFAM" id="SSF52833">
    <property type="entry name" value="Thioredoxin-like"/>
    <property type="match status" value="1"/>
</dbReference>
<evidence type="ECO:0000259" key="7">
    <source>
        <dbReference type="PROSITE" id="PS51085"/>
    </source>
</evidence>
<dbReference type="eggNOG" id="COG3383">
    <property type="taxonomic scope" value="Bacteria"/>
</dbReference>
<dbReference type="Gene3D" id="3.40.30.10">
    <property type="entry name" value="Glutaredoxin"/>
    <property type="match status" value="1"/>
</dbReference>
<keyword evidence="6" id="KW-0411">Iron-sulfur</keyword>
<evidence type="ECO:0000259" key="8">
    <source>
        <dbReference type="PROSITE" id="PS51379"/>
    </source>
</evidence>
<evidence type="ECO:0000256" key="2">
    <source>
        <dbReference type="ARBA" id="ARBA00022485"/>
    </source>
</evidence>
<dbReference type="PROSITE" id="PS00198">
    <property type="entry name" value="4FE4S_FER_1"/>
    <property type="match status" value="1"/>
</dbReference>
<dbReference type="STRING" id="573370.DMR_07830"/>
<dbReference type="GO" id="GO:0042773">
    <property type="term" value="P:ATP synthesis coupled electron transport"/>
    <property type="evidence" value="ECO:0007669"/>
    <property type="project" value="InterPro"/>
</dbReference>
<dbReference type="Pfam" id="PF02256">
    <property type="entry name" value="Fe_hyd_SSU"/>
    <property type="match status" value="1"/>
</dbReference>
<gene>
    <name evidence="10" type="ordered locus">DMR_07830</name>
</gene>
<dbReference type="Pfam" id="PF10588">
    <property type="entry name" value="NADH-G_4Fe-4S_3"/>
    <property type="match status" value="1"/>
</dbReference>
<dbReference type="GO" id="GO:0016020">
    <property type="term" value="C:membrane"/>
    <property type="evidence" value="ECO:0007669"/>
    <property type="project" value="InterPro"/>
</dbReference>
<feature type="domain" description="4Fe-4S His(Cys)3-ligated-type" evidence="9">
    <location>
        <begin position="79"/>
        <end position="118"/>
    </location>
</feature>
<evidence type="ECO:0000313" key="10">
    <source>
        <dbReference type="EMBL" id="BAH74274.1"/>
    </source>
</evidence>
<keyword evidence="5" id="KW-0408">Iron</keyword>
<keyword evidence="4" id="KW-0677">Repeat</keyword>
<dbReference type="Gene3D" id="3.10.20.740">
    <property type="match status" value="1"/>
</dbReference>
<dbReference type="InterPro" id="IPR017900">
    <property type="entry name" value="4Fe4S_Fe_S_CS"/>
</dbReference>
<dbReference type="InterPro" id="IPR019574">
    <property type="entry name" value="NADH_UbQ_OxRdtase_Gsu_4Fe4S-bd"/>
</dbReference>
<dbReference type="Proteomes" id="UP000009071">
    <property type="component" value="Chromosome"/>
</dbReference>
<dbReference type="PROSITE" id="PS00641">
    <property type="entry name" value="COMPLEX1_75K_1"/>
    <property type="match status" value="1"/>
</dbReference>
<dbReference type="SUPFAM" id="SSF54292">
    <property type="entry name" value="2Fe-2S ferredoxin-like"/>
    <property type="match status" value="1"/>
</dbReference>
<evidence type="ECO:0000256" key="6">
    <source>
        <dbReference type="ARBA" id="ARBA00023014"/>
    </source>
</evidence>
<dbReference type="InterPro" id="IPR003149">
    <property type="entry name" value="Fe_hydrogenase_ssu"/>
</dbReference>
<accession>C4XJR9</accession>
<dbReference type="Gene3D" id="3.30.70.20">
    <property type="match status" value="1"/>
</dbReference>
<dbReference type="InterPro" id="IPR004108">
    <property type="entry name" value="Fe_hydrogenase_lsu_C"/>
</dbReference>
<dbReference type="InterPro" id="IPR036249">
    <property type="entry name" value="Thioredoxin-like_sf"/>
</dbReference>
<dbReference type="HOGENOM" id="CLU_018240_2_1_7"/>
<dbReference type="SMART" id="SM00902">
    <property type="entry name" value="Fe_hyd_SSU"/>
    <property type="match status" value="1"/>
</dbReference>
<dbReference type="Pfam" id="PF13510">
    <property type="entry name" value="Fer2_4"/>
    <property type="match status" value="1"/>
</dbReference>
<dbReference type="InterPro" id="IPR013352">
    <property type="entry name" value="Fe_hydrogenase_subset"/>
</dbReference>
<dbReference type="PROSITE" id="PS51379">
    <property type="entry name" value="4FE4S_FER_2"/>
    <property type="match status" value="2"/>
</dbReference>
<dbReference type="InterPro" id="IPR017896">
    <property type="entry name" value="4Fe4S_Fe-S-bd"/>
</dbReference>
<dbReference type="InterPro" id="IPR050340">
    <property type="entry name" value="Cytosolic_Fe-S_CAF"/>
</dbReference>
<dbReference type="InterPro" id="IPR036010">
    <property type="entry name" value="2Fe-2S_ferredoxin-like_sf"/>
</dbReference>
<dbReference type="NCBIfam" id="TIGR02512">
    <property type="entry name" value="FeFe_hydrog_A"/>
    <property type="match status" value="1"/>
</dbReference>
<dbReference type="Pfam" id="PF01257">
    <property type="entry name" value="2Fe-2S_thioredx"/>
    <property type="match status" value="1"/>
</dbReference>
<keyword evidence="2" id="KW-0004">4Fe-4S</keyword>
<comment type="cofactor">
    <cofactor evidence="1">
        <name>[4Fe-4S] cluster</name>
        <dbReference type="ChEBI" id="CHEBI:49883"/>
    </cofactor>
</comment>
<feature type="domain" description="4Fe-4S ferredoxin-type" evidence="8">
    <location>
        <begin position="181"/>
        <end position="210"/>
    </location>
</feature>
<evidence type="ECO:0000256" key="1">
    <source>
        <dbReference type="ARBA" id="ARBA00001966"/>
    </source>
</evidence>
<protein>
    <submittedName>
        <fullName evidence="10">Fe hydrogenase</fullName>
    </submittedName>
</protein>
<dbReference type="Gene3D" id="3.40.950.10">
    <property type="entry name" value="Fe-only Hydrogenase (Larger Subunit), Chain L, domain 3"/>
    <property type="match status" value="1"/>
</dbReference>
<dbReference type="GO" id="GO:0051539">
    <property type="term" value="F:4 iron, 4 sulfur cluster binding"/>
    <property type="evidence" value="ECO:0007669"/>
    <property type="project" value="UniProtKB-KW"/>
</dbReference>
<evidence type="ECO:0000256" key="3">
    <source>
        <dbReference type="ARBA" id="ARBA00022723"/>
    </source>
</evidence>
<feature type="domain" description="4Fe-4S ferredoxin-type" evidence="8">
    <location>
        <begin position="138"/>
        <end position="168"/>
    </location>
</feature>
<dbReference type="FunFam" id="3.30.70.20:FF:000035">
    <property type="entry name" value="Iron hydrogenase 1"/>
    <property type="match status" value="1"/>
</dbReference>
<keyword evidence="11" id="KW-1185">Reference proteome</keyword>
<dbReference type="Gene3D" id="4.10.260.20">
    <property type="entry name" value="Iron hydrogenase, small subunit"/>
    <property type="match status" value="1"/>
</dbReference>
<dbReference type="AlphaFoldDB" id="C4XJR9"/>
<dbReference type="GO" id="GO:0008137">
    <property type="term" value="F:NADH dehydrogenase (ubiquinone) activity"/>
    <property type="evidence" value="ECO:0007669"/>
    <property type="project" value="InterPro"/>
</dbReference>
<dbReference type="Pfam" id="PF02906">
    <property type="entry name" value="Fe_hyd_lg_C"/>
    <property type="match status" value="1"/>
</dbReference>
<dbReference type="PROSITE" id="PS51085">
    <property type="entry name" value="2FE2S_FER_2"/>
    <property type="match status" value="1"/>
</dbReference>
<proteinExistence type="predicted"/>
<sequence>MDQQFVTVEGRAIPIEGERNLLEIIRKAGIELPTFCYHSELSVYGACRLCLVEVAGRGVQGACSTPPEPGLDIKVNTPQLREIRKIAVELLLANHDLSCPSCFKSVDCKLMDVARRVGVTSVRFKPVQEKAPLDFSSPSIIRDPNKCVLCGDCVRMCSEIQGIGAIGFAHRGHQTAVLPAFGKGLGEGECVGCGQCANVCPTGALVPRSEMDEVLTALADPTKTVVAQVAPAVRVGLGECFASPAGDPVMGRMVAALKRLGFDAVYDTTFAADLTVIEEGQEFLTRAAAGEKLPQFTSCCPGWVQFAEQSFPELLPNLSSCRSPQQMFGSLVKEMLPEKQGIARKDLIVVSIMPCTAKKFEARRPEFAVDGSPDVDFVLTTQELARMIDGAGLRFNSLEPESLDMPFGFGTGAGVIFGASGGVTEAVLRFAAEKITGKPLASVDFAEVRGDSGLREATLEVGGKTLRLAIVHGLANARAVAEQVVAGNSEYDLIEVMACPGGCIGGAGQPVPKDLADRKRRTKDLYQCDKTFPLHKAQDNMFVTECYDKFLGDVGGHKAHSLLHTHYQSRRRVSDETLVLLSGDPAQTKVRVRVCLGTSCHLRGAQDILTGMLKHIVENGLENAVDVRASFCFEQCAKGPTVEMDGEVMTHCTLESVLAALDAHLRNPLPQPTKPSAGCGCGCGK</sequence>
<dbReference type="EMBL" id="AP010904">
    <property type="protein sequence ID" value="BAH74274.1"/>
    <property type="molecule type" value="Genomic_DNA"/>
</dbReference>
<dbReference type="InterPro" id="IPR001041">
    <property type="entry name" value="2Fe-2S_ferredoxin-type"/>
</dbReference>